<dbReference type="Pfam" id="PF07090">
    <property type="entry name" value="GATase1_like"/>
    <property type="match status" value="1"/>
</dbReference>
<evidence type="ECO:0000313" key="2">
    <source>
        <dbReference type="EMBL" id="KKI49402.1"/>
    </source>
</evidence>
<feature type="domain" description="Putative glutamine amidotransferase" evidence="1">
    <location>
        <begin position="2"/>
        <end position="247"/>
    </location>
</feature>
<accession>A0A0M2NG35</accession>
<keyword evidence="3" id="KW-1185">Reference proteome</keyword>
<dbReference type="OrthoDB" id="9781333at2"/>
<dbReference type="PATRIC" id="fig|270498.16.peg.3073"/>
<dbReference type="InterPro" id="IPR029062">
    <property type="entry name" value="Class_I_gatase-like"/>
</dbReference>
<dbReference type="PANTHER" id="PTHR37947">
    <property type="entry name" value="BLL2462 PROTEIN"/>
    <property type="match status" value="1"/>
</dbReference>
<dbReference type="EMBL" id="LAYJ01000133">
    <property type="protein sequence ID" value="KKI49402.1"/>
    <property type="molecule type" value="Genomic_DNA"/>
</dbReference>
<dbReference type="STRING" id="270498.CHK_2980"/>
<protein>
    <recommendedName>
        <fullName evidence="1">Putative glutamine amidotransferase domain-containing protein</fullName>
    </recommendedName>
</protein>
<dbReference type="Gene3D" id="3.40.50.880">
    <property type="match status" value="1"/>
</dbReference>
<sequence>MKILFVGESWTVQETHIKGFDSVDLGRLEQTTAGPVLDALDEAGIEVEYMPSHIAQYSFPETAEQLGEYDAIALSDIGSNTLMLDPVMQLQGKRKGNRLLACKEYVMNGGGLVMIGGYLSFAGIGNKARYAMTPLAEVLPVEILHYDDRMEHPEGIRPEITLPGHPVLEGIDDKKWPYFLGYNKVRAKETADEIATINGDTFMAAMEFGKGRSFVFTSDCTFHWGSEEFLSWPYYRKLFGNIFLWLDKEL</sequence>
<evidence type="ECO:0000259" key="1">
    <source>
        <dbReference type="Pfam" id="PF07090"/>
    </source>
</evidence>
<comment type="caution">
    <text evidence="2">The sequence shown here is derived from an EMBL/GenBank/DDBJ whole genome shotgun (WGS) entry which is preliminary data.</text>
</comment>
<dbReference type="InterPro" id="IPR010768">
    <property type="entry name" value="GATase1-like"/>
</dbReference>
<dbReference type="CDD" id="cd03143">
    <property type="entry name" value="A4_beta-galactosidase_middle_domain"/>
    <property type="match status" value="1"/>
</dbReference>
<gene>
    <name evidence="2" type="ORF">CHK_2980</name>
</gene>
<dbReference type="RefSeq" id="WP_046444754.1">
    <property type="nucleotide sequence ID" value="NZ_LAYJ01000133.1"/>
</dbReference>
<evidence type="ECO:0000313" key="3">
    <source>
        <dbReference type="Proteomes" id="UP000034076"/>
    </source>
</evidence>
<dbReference type="PANTHER" id="PTHR37947:SF1">
    <property type="entry name" value="BLL2462 PROTEIN"/>
    <property type="match status" value="1"/>
</dbReference>
<dbReference type="AlphaFoldDB" id="A0A0M2NG35"/>
<name>A0A0M2NG35_9FIRM</name>
<organism evidence="2 3">
    <name type="scientific">Christensenella hongkongensis</name>
    <dbReference type="NCBI Taxonomy" id="270498"/>
    <lineage>
        <taxon>Bacteria</taxon>
        <taxon>Bacillati</taxon>
        <taxon>Bacillota</taxon>
        <taxon>Clostridia</taxon>
        <taxon>Christensenellales</taxon>
        <taxon>Christensenellaceae</taxon>
        <taxon>Christensenella</taxon>
    </lineage>
</organism>
<dbReference type="Proteomes" id="UP000034076">
    <property type="component" value="Unassembled WGS sequence"/>
</dbReference>
<reference evidence="2 3" key="1">
    <citation type="submission" date="2015-04" db="EMBL/GenBank/DDBJ databases">
        <title>Draft genome sequence of bacteremic isolate Catabacter hongkongensis type strain HKU16T.</title>
        <authorList>
            <person name="Lau S.K."/>
            <person name="Teng J.L."/>
            <person name="Huang Y."/>
            <person name="Curreem S.O."/>
            <person name="Tsui S.K."/>
            <person name="Woo P.C."/>
        </authorList>
    </citation>
    <scope>NUCLEOTIDE SEQUENCE [LARGE SCALE GENOMIC DNA]</scope>
    <source>
        <strain evidence="2 3">HKU16</strain>
    </source>
</reference>
<dbReference type="SUPFAM" id="SSF52317">
    <property type="entry name" value="Class I glutamine amidotransferase-like"/>
    <property type="match status" value="1"/>
</dbReference>
<proteinExistence type="predicted"/>